<feature type="domain" description="FAD-binding FR-type" evidence="28">
    <location>
        <begin position="128"/>
        <end position="268"/>
    </location>
</feature>
<keyword evidence="20" id="KW-0406">Ion transport</keyword>
<evidence type="ECO:0000256" key="3">
    <source>
        <dbReference type="ARBA" id="ARBA00004533"/>
    </source>
</evidence>
<dbReference type="PIRSF" id="PIRSF000044">
    <property type="entry name" value="Cis_Diol_DH_RD"/>
    <property type="match status" value="1"/>
</dbReference>
<evidence type="ECO:0000259" key="28">
    <source>
        <dbReference type="PROSITE" id="PS51384"/>
    </source>
</evidence>
<gene>
    <name evidence="29" type="ORF">MNBD_GAMMA09-3453</name>
</gene>
<dbReference type="AlphaFoldDB" id="A0A3B0XSF7"/>
<keyword evidence="15" id="KW-1278">Translocase</keyword>
<comment type="function">
    <text evidence="2">NQR complex catalyzes the reduction of ubiquinone-1 to ubiquinol by two successive reactions, coupled with the transport of Na(+) ions from the cytoplasm to the periplasm. The first step is catalyzed by NqrF, which accepts electrons from NADH and reduces ubiquinone-1 to ubisemiquinone by a one-electron transfer pathway.</text>
</comment>
<feature type="domain" description="2Fe-2S ferredoxin-type" evidence="27">
    <location>
        <begin position="33"/>
        <end position="125"/>
    </location>
</feature>
<dbReference type="InterPro" id="IPR017927">
    <property type="entry name" value="FAD-bd_FR_type"/>
</dbReference>
<keyword evidence="29" id="KW-0560">Oxidoreductase</keyword>
<dbReference type="InterPro" id="IPR010205">
    <property type="entry name" value="NqrF"/>
</dbReference>
<dbReference type="GO" id="GO:0051537">
    <property type="term" value="F:2 iron, 2 sulfur cluster binding"/>
    <property type="evidence" value="ECO:0007669"/>
    <property type="project" value="UniProtKB-KW"/>
</dbReference>
<comment type="subunit">
    <text evidence="5">Composed of six subunits; NqrA, NqrB, NqrC, NqrD, NqrE and NqrF.</text>
</comment>
<dbReference type="CDD" id="cd00207">
    <property type="entry name" value="fer2"/>
    <property type="match status" value="1"/>
</dbReference>
<dbReference type="InterPro" id="IPR012675">
    <property type="entry name" value="Beta-grasp_dom_sf"/>
</dbReference>
<keyword evidence="10" id="KW-0997">Cell inner membrane</keyword>
<dbReference type="HAMAP" id="MF_00430">
    <property type="entry name" value="NqrF"/>
    <property type="match status" value="1"/>
</dbReference>
<evidence type="ECO:0000256" key="7">
    <source>
        <dbReference type="ARBA" id="ARBA00019729"/>
    </source>
</evidence>
<protein>
    <recommendedName>
        <fullName evidence="7">Na(+)-translocating NADH-quinone reductase subunit F</fullName>
        <ecNumber evidence="6">7.2.1.1</ecNumber>
    </recommendedName>
    <alternativeName>
        <fullName evidence="25">NQR complex subunit F</fullName>
    </alternativeName>
    <alternativeName>
        <fullName evidence="24">NQR-1 subunit F</fullName>
    </alternativeName>
</protein>
<keyword evidence="18" id="KW-0520">NAD</keyword>
<dbReference type="InterPro" id="IPR001041">
    <property type="entry name" value="2Fe-2S_ferredoxin-type"/>
</dbReference>
<keyword evidence="11" id="KW-0285">Flavoprotein</keyword>
<evidence type="ECO:0000256" key="17">
    <source>
        <dbReference type="ARBA" id="ARBA00023014"/>
    </source>
</evidence>
<keyword evidence="13" id="KW-0479">Metal-binding</keyword>
<organism evidence="29">
    <name type="scientific">hydrothermal vent metagenome</name>
    <dbReference type="NCBI Taxonomy" id="652676"/>
    <lineage>
        <taxon>unclassified sequences</taxon>
        <taxon>metagenomes</taxon>
        <taxon>ecological metagenomes</taxon>
    </lineage>
</organism>
<evidence type="ECO:0000256" key="15">
    <source>
        <dbReference type="ARBA" id="ARBA00022967"/>
    </source>
</evidence>
<dbReference type="GO" id="GO:0046872">
    <property type="term" value="F:metal ion binding"/>
    <property type="evidence" value="ECO:0007669"/>
    <property type="project" value="UniProtKB-KW"/>
</dbReference>
<dbReference type="Pfam" id="PF00175">
    <property type="entry name" value="NAD_binding_1"/>
    <property type="match status" value="1"/>
</dbReference>
<keyword evidence="22" id="KW-0472">Membrane</keyword>
<dbReference type="Gene3D" id="3.10.20.30">
    <property type="match status" value="1"/>
</dbReference>
<dbReference type="InterPro" id="IPR017938">
    <property type="entry name" value="Riboflavin_synthase-like_b-brl"/>
</dbReference>
<evidence type="ECO:0000256" key="24">
    <source>
        <dbReference type="ARBA" id="ARBA00030032"/>
    </source>
</evidence>
<dbReference type="NCBIfam" id="TIGR01941">
    <property type="entry name" value="nqrF"/>
    <property type="match status" value="1"/>
</dbReference>
<proteinExistence type="inferred from homology"/>
<evidence type="ECO:0000256" key="25">
    <source>
        <dbReference type="ARBA" id="ARBA00030787"/>
    </source>
</evidence>
<reference evidence="29" key="1">
    <citation type="submission" date="2018-06" db="EMBL/GenBank/DDBJ databases">
        <authorList>
            <person name="Zhirakovskaya E."/>
        </authorList>
    </citation>
    <scope>NUCLEOTIDE SEQUENCE</scope>
</reference>
<keyword evidence="12" id="KW-0001">2Fe-2S</keyword>
<evidence type="ECO:0000256" key="9">
    <source>
        <dbReference type="ARBA" id="ARBA00022475"/>
    </source>
</evidence>
<dbReference type="InterPro" id="IPR001433">
    <property type="entry name" value="OxRdtase_FAD/NAD-bd"/>
</dbReference>
<evidence type="ECO:0000256" key="12">
    <source>
        <dbReference type="ARBA" id="ARBA00022714"/>
    </source>
</evidence>
<dbReference type="Gene3D" id="2.40.30.10">
    <property type="entry name" value="Translation factors"/>
    <property type="match status" value="1"/>
</dbReference>
<accession>A0A3B0XSF7</accession>
<dbReference type="PROSITE" id="PS51085">
    <property type="entry name" value="2FE2S_FER_2"/>
    <property type="match status" value="1"/>
</dbReference>
<dbReference type="InterPro" id="IPR001709">
    <property type="entry name" value="Flavoprot_Pyr_Nucl_cyt_Rdtase"/>
</dbReference>
<keyword evidence="21" id="KW-0830">Ubiquinone</keyword>
<keyword evidence="9" id="KW-1003">Cell membrane</keyword>
<name>A0A3B0XSF7_9ZZZZ</name>
<evidence type="ECO:0000256" key="4">
    <source>
        <dbReference type="ARBA" id="ARBA00005570"/>
    </source>
</evidence>
<evidence type="ECO:0000256" key="19">
    <source>
        <dbReference type="ARBA" id="ARBA00023053"/>
    </source>
</evidence>
<dbReference type="Pfam" id="PF00111">
    <property type="entry name" value="Fer2"/>
    <property type="match status" value="1"/>
</dbReference>
<comment type="catalytic activity">
    <reaction evidence="26">
        <text>a ubiquinone + n Na(+)(in) + NADH + H(+) = a ubiquinol + n Na(+)(out) + NAD(+)</text>
        <dbReference type="Rhea" id="RHEA:47748"/>
        <dbReference type="Rhea" id="RHEA-COMP:9565"/>
        <dbReference type="Rhea" id="RHEA-COMP:9566"/>
        <dbReference type="ChEBI" id="CHEBI:15378"/>
        <dbReference type="ChEBI" id="CHEBI:16389"/>
        <dbReference type="ChEBI" id="CHEBI:17976"/>
        <dbReference type="ChEBI" id="CHEBI:29101"/>
        <dbReference type="ChEBI" id="CHEBI:57540"/>
        <dbReference type="ChEBI" id="CHEBI:57945"/>
        <dbReference type="EC" id="7.2.1.1"/>
    </reaction>
</comment>
<evidence type="ECO:0000256" key="11">
    <source>
        <dbReference type="ARBA" id="ARBA00022630"/>
    </source>
</evidence>
<evidence type="ECO:0000256" key="5">
    <source>
        <dbReference type="ARBA" id="ARBA00011309"/>
    </source>
</evidence>
<keyword evidence="17" id="KW-0411">Iron-sulfur</keyword>
<evidence type="ECO:0000256" key="6">
    <source>
        <dbReference type="ARBA" id="ARBA00013099"/>
    </source>
</evidence>
<keyword evidence="14" id="KW-0274">FAD</keyword>
<evidence type="ECO:0000256" key="2">
    <source>
        <dbReference type="ARBA" id="ARBA00002972"/>
    </source>
</evidence>
<dbReference type="SUPFAM" id="SSF52343">
    <property type="entry name" value="Ferredoxin reductase-like, C-terminal NADP-linked domain"/>
    <property type="match status" value="1"/>
</dbReference>
<comment type="similarity">
    <text evidence="4">Belongs to the NqrF family.</text>
</comment>
<evidence type="ECO:0000256" key="1">
    <source>
        <dbReference type="ARBA" id="ARBA00001974"/>
    </source>
</evidence>
<dbReference type="Gene3D" id="3.40.50.80">
    <property type="entry name" value="Nucleotide-binding domain of ferredoxin-NADP reductase (FNR) module"/>
    <property type="match status" value="1"/>
</dbReference>
<dbReference type="PANTHER" id="PTHR43644">
    <property type="entry name" value="NA(+)-TRANSLOCATING NADH-QUINONE REDUCTASE SUBUNIT"/>
    <property type="match status" value="1"/>
</dbReference>
<evidence type="ECO:0000256" key="22">
    <source>
        <dbReference type="ARBA" id="ARBA00023136"/>
    </source>
</evidence>
<keyword evidence="8" id="KW-0813">Transport</keyword>
<keyword evidence="16" id="KW-0408">Iron</keyword>
<evidence type="ECO:0000313" key="29">
    <source>
        <dbReference type="EMBL" id="VAW66207.1"/>
    </source>
</evidence>
<evidence type="ECO:0000256" key="16">
    <source>
        <dbReference type="ARBA" id="ARBA00023004"/>
    </source>
</evidence>
<dbReference type="EC" id="7.2.1.1" evidence="6"/>
<evidence type="ECO:0000256" key="18">
    <source>
        <dbReference type="ARBA" id="ARBA00023027"/>
    </source>
</evidence>
<dbReference type="GO" id="GO:0005886">
    <property type="term" value="C:plasma membrane"/>
    <property type="evidence" value="ECO:0007669"/>
    <property type="project" value="UniProtKB-SubCell"/>
</dbReference>
<keyword evidence="19" id="KW-0915">Sodium</keyword>
<comment type="cofactor">
    <cofactor evidence="1">
        <name>FAD</name>
        <dbReference type="ChEBI" id="CHEBI:57692"/>
    </cofactor>
</comment>
<dbReference type="EMBL" id="UOFI01000074">
    <property type="protein sequence ID" value="VAW66207.1"/>
    <property type="molecule type" value="Genomic_DNA"/>
</dbReference>
<evidence type="ECO:0000256" key="20">
    <source>
        <dbReference type="ARBA" id="ARBA00023065"/>
    </source>
</evidence>
<evidence type="ECO:0000256" key="14">
    <source>
        <dbReference type="ARBA" id="ARBA00022827"/>
    </source>
</evidence>
<evidence type="ECO:0000256" key="13">
    <source>
        <dbReference type="ARBA" id="ARBA00022723"/>
    </source>
</evidence>
<dbReference type="InterPro" id="IPR039261">
    <property type="entry name" value="FNR_nucleotide-bd"/>
</dbReference>
<keyword evidence="23" id="KW-0739">Sodium transport</keyword>
<dbReference type="SUPFAM" id="SSF63380">
    <property type="entry name" value="Riboflavin synthase domain-like"/>
    <property type="match status" value="1"/>
</dbReference>
<evidence type="ECO:0000259" key="27">
    <source>
        <dbReference type="PROSITE" id="PS51085"/>
    </source>
</evidence>
<dbReference type="InterPro" id="IPR036010">
    <property type="entry name" value="2Fe-2S_ferredoxin-like_sf"/>
</dbReference>
<dbReference type="CDD" id="cd06188">
    <property type="entry name" value="NADH_quinone_reductase"/>
    <property type="match status" value="1"/>
</dbReference>
<dbReference type="GO" id="GO:0016655">
    <property type="term" value="F:oxidoreductase activity, acting on NAD(P)H, quinone or similar compound as acceptor"/>
    <property type="evidence" value="ECO:0007669"/>
    <property type="project" value="InterPro"/>
</dbReference>
<evidence type="ECO:0000256" key="10">
    <source>
        <dbReference type="ARBA" id="ARBA00022519"/>
    </source>
</evidence>
<dbReference type="GO" id="GO:0006814">
    <property type="term" value="P:sodium ion transport"/>
    <property type="evidence" value="ECO:0007669"/>
    <property type="project" value="UniProtKB-KW"/>
</dbReference>
<dbReference type="PANTHER" id="PTHR43644:SF1">
    <property type="entry name" value="NAD(P)H-FLAVIN REDUCTASE"/>
    <property type="match status" value="1"/>
</dbReference>
<dbReference type="FunFam" id="3.40.50.80:FF:000014">
    <property type="entry name" value="Na(+)-translocating NADH-quinone reductase subunit F"/>
    <property type="match status" value="1"/>
</dbReference>
<dbReference type="PRINTS" id="PR00371">
    <property type="entry name" value="FPNCR"/>
</dbReference>
<sequence>MLEILLGVLMFTLIILLLVGLILFARSRLVASGEIDILINEEKKVHMPVGQTLLKALAQSELFLASACGGQGTCGQCRVRILEGGGEILPTETSHISKKESRHGDRLACQVALKQNMKIEIPAEVFGVKKWNCRVRSNIGVSTYIKELTLQLPAGEKLDFRAGGYIQIECPAHHIYYKDMDVEERYRADWDKFNLWQYESINKAPLERAYSMANYPGEDDIIMLNVRLASPPPNAPDVPPGIVSSYIHSLREGDSVIVSGPYGEFFALDTDCEMIFIGGGAGMAPMRSHIFDQLKRLNSKRKISFWYGARNKNELFYQQDFDELEEQYDNFEWHVVLSESSPDDDWQGLTGFVHTALLNEYLNDHPAPEDCEYYLCGPPMLTSSVVSMLDDLGVDTENILFDNFGS</sequence>
<evidence type="ECO:0000256" key="23">
    <source>
        <dbReference type="ARBA" id="ARBA00023201"/>
    </source>
</evidence>
<evidence type="ECO:0000256" key="8">
    <source>
        <dbReference type="ARBA" id="ARBA00022448"/>
    </source>
</evidence>
<comment type="subcellular location">
    <subcellularLocation>
        <location evidence="3">Cell inner membrane</location>
    </subcellularLocation>
</comment>
<evidence type="ECO:0000256" key="26">
    <source>
        <dbReference type="ARBA" id="ARBA00048891"/>
    </source>
</evidence>
<evidence type="ECO:0000256" key="21">
    <source>
        <dbReference type="ARBA" id="ARBA00023075"/>
    </source>
</evidence>
<dbReference type="SUPFAM" id="SSF54292">
    <property type="entry name" value="2Fe-2S ferredoxin-like"/>
    <property type="match status" value="1"/>
</dbReference>
<dbReference type="PROSITE" id="PS51384">
    <property type="entry name" value="FAD_FR"/>
    <property type="match status" value="1"/>
</dbReference>